<dbReference type="PANTHER" id="PTHR38097:SF2">
    <property type="entry name" value="DNA-BINDING PROTEIN STPA"/>
    <property type="match status" value="1"/>
</dbReference>
<dbReference type="PANTHER" id="PTHR38097">
    <property type="match status" value="1"/>
</dbReference>
<comment type="similarity">
    <text evidence="2">Belongs to the histone-like protein H-NS family.</text>
</comment>
<dbReference type="SMART" id="SM00528">
    <property type="entry name" value="HNS"/>
    <property type="match status" value="1"/>
</dbReference>
<dbReference type="InterPro" id="IPR027444">
    <property type="entry name" value="H-NS_C_dom"/>
</dbReference>
<dbReference type="RefSeq" id="WP_092884550.1">
    <property type="nucleotide sequence ID" value="NZ_CP061498.1"/>
</dbReference>
<protein>
    <submittedName>
        <fullName evidence="7">DNA-binding protein H-NS</fullName>
    </submittedName>
</protein>
<dbReference type="SUPFAM" id="SSF81273">
    <property type="entry name" value="H-NS histone-like proteins"/>
    <property type="match status" value="1"/>
</dbReference>
<dbReference type="Proteomes" id="UP000198539">
    <property type="component" value="Unassembled WGS sequence"/>
</dbReference>
<gene>
    <name evidence="7" type="ORF">SAMN04488238_101231</name>
</gene>
<comment type="subcellular location">
    <subcellularLocation>
        <location evidence="1">Cytoplasm</location>
        <location evidence="1">Nucleoid</location>
    </subcellularLocation>
</comment>
<dbReference type="GO" id="GO:0032993">
    <property type="term" value="C:protein-DNA complex"/>
    <property type="evidence" value="ECO:0007669"/>
    <property type="project" value="TreeGrafter"/>
</dbReference>
<keyword evidence="8" id="KW-1185">Reference proteome</keyword>
<evidence type="ECO:0000313" key="7">
    <source>
        <dbReference type="EMBL" id="SDW15827.1"/>
    </source>
</evidence>
<dbReference type="InterPro" id="IPR037150">
    <property type="entry name" value="H-NS_C_dom_sf"/>
</dbReference>
<accession>A0A1H2R8U2</accession>
<dbReference type="GO" id="GO:0001217">
    <property type="term" value="F:DNA-binding transcription repressor activity"/>
    <property type="evidence" value="ECO:0007669"/>
    <property type="project" value="TreeGrafter"/>
</dbReference>
<evidence type="ECO:0000256" key="4">
    <source>
        <dbReference type="ARBA" id="ARBA00023125"/>
    </source>
</evidence>
<name>A0A1H2R8U2_9RHOB</name>
<evidence type="ECO:0000256" key="3">
    <source>
        <dbReference type="ARBA" id="ARBA00022490"/>
    </source>
</evidence>
<dbReference type="AlphaFoldDB" id="A0A1H2R8U2"/>
<evidence type="ECO:0000313" key="8">
    <source>
        <dbReference type="Proteomes" id="UP000198539"/>
    </source>
</evidence>
<feature type="compositionally biased region" description="Polar residues" evidence="5">
    <location>
        <begin position="70"/>
        <end position="79"/>
    </location>
</feature>
<organism evidence="7 8">
    <name type="scientific">Roseicitreum antarcticum</name>
    <dbReference type="NCBI Taxonomy" id="564137"/>
    <lineage>
        <taxon>Bacteria</taxon>
        <taxon>Pseudomonadati</taxon>
        <taxon>Pseudomonadota</taxon>
        <taxon>Alphaproteobacteria</taxon>
        <taxon>Rhodobacterales</taxon>
        <taxon>Paracoccaceae</taxon>
        <taxon>Roseicitreum</taxon>
    </lineage>
</organism>
<reference evidence="7 8" key="1">
    <citation type="submission" date="2016-10" db="EMBL/GenBank/DDBJ databases">
        <authorList>
            <person name="de Groot N.N."/>
        </authorList>
    </citation>
    <scope>NUCLEOTIDE SEQUENCE [LARGE SCALE GENOMIC DNA]</scope>
    <source>
        <strain evidence="7 8">CGMCC 1.8894</strain>
    </source>
</reference>
<dbReference type="GO" id="GO:0000976">
    <property type="term" value="F:transcription cis-regulatory region binding"/>
    <property type="evidence" value="ECO:0007669"/>
    <property type="project" value="TreeGrafter"/>
</dbReference>
<dbReference type="GO" id="GO:0009295">
    <property type="term" value="C:nucleoid"/>
    <property type="evidence" value="ECO:0007669"/>
    <property type="project" value="UniProtKB-SubCell"/>
</dbReference>
<dbReference type="EMBL" id="FNOM01000001">
    <property type="protein sequence ID" value="SDW15827.1"/>
    <property type="molecule type" value="Genomic_DNA"/>
</dbReference>
<dbReference type="OrthoDB" id="5297879at2"/>
<evidence type="ECO:0000256" key="2">
    <source>
        <dbReference type="ARBA" id="ARBA00010610"/>
    </source>
</evidence>
<evidence type="ECO:0000256" key="5">
    <source>
        <dbReference type="SAM" id="MobiDB-lite"/>
    </source>
</evidence>
<feature type="domain" description="DNA-binding protein H-NS-like C-terminal" evidence="6">
    <location>
        <begin position="59"/>
        <end position="104"/>
    </location>
</feature>
<dbReference type="GO" id="GO:0003680">
    <property type="term" value="F:minor groove of adenine-thymine-rich DNA binding"/>
    <property type="evidence" value="ECO:0007669"/>
    <property type="project" value="TreeGrafter"/>
</dbReference>
<evidence type="ECO:0000259" key="6">
    <source>
        <dbReference type="SMART" id="SM00528"/>
    </source>
</evidence>
<proteinExistence type="inferred from homology"/>
<dbReference type="GO" id="GO:0005829">
    <property type="term" value="C:cytosol"/>
    <property type="evidence" value="ECO:0007669"/>
    <property type="project" value="TreeGrafter"/>
</dbReference>
<evidence type="ECO:0000256" key="1">
    <source>
        <dbReference type="ARBA" id="ARBA00004453"/>
    </source>
</evidence>
<keyword evidence="3" id="KW-0963">Cytoplasm</keyword>
<feature type="region of interest" description="Disordered" evidence="5">
    <location>
        <begin position="61"/>
        <end position="84"/>
    </location>
</feature>
<dbReference type="STRING" id="564137.SAMN04488238_101231"/>
<keyword evidence="4 7" id="KW-0238">DNA-binding</keyword>
<dbReference type="Pfam" id="PF00816">
    <property type="entry name" value="Histone_HNS"/>
    <property type="match status" value="1"/>
</dbReference>
<dbReference type="GO" id="GO:0003681">
    <property type="term" value="F:bent DNA binding"/>
    <property type="evidence" value="ECO:0007669"/>
    <property type="project" value="TreeGrafter"/>
</dbReference>
<sequence>MTIDISSLSLKELKKLHKETGAAIETYSERKRQEALAELEAVARDKGYTLAELTGVSGKKKPKPVVAKYSNPTDPTQKWSGRGRKPRWVTELLASGKTLSDIEI</sequence>
<dbReference type="Gene3D" id="4.10.430.10">
    <property type="entry name" value="Histone-like protein H-NS, C-terminal domain"/>
    <property type="match status" value="1"/>
</dbReference>